<reference evidence="2" key="2">
    <citation type="submission" date="2025-08" db="UniProtKB">
        <authorList>
            <consortium name="Ensembl"/>
        </authorList>
    </citation>
    <scope>IDENTIFICATION</scope>
</reference>
<dbReference type="InterPro" id="IPR036047">
    <property type="entry name" value="F-box-like_dom_sf"/>
</dbReference>
<dbReference type="SUPFAM" id="SSF141255">
    <property type="entry name" value="YccV-like"/>
    <property type="match status" value="1"/>
</dbReference>
<reference evidence="2" key="3">
    <citation type="submission" date="2025-09" db="UniProtKB">
        <authorList>
            <consortium name="Ensembl"/>
        </authorList>
    </citation>
    <scope>IDENTIFICATION</scope>
</reference>
<dbReference type="SMART" id="SM00992">
    <property type="entry name" value="YccV-like"/>
    <property type="match status" value="1"/>
</dbReference>
<dbReference type="Proteomes" id="UP000008144">
    <property type="component" value="Unassembled WGS sequence"/>
</dbReference>
<dbReference type="PANTHER" id="PTHR31350:SF21">
    <property type="entry name" value="F-BOX ONLY PROTEIN 21"/>
    <property type="match status" value="1"/>
</dbReference>
<dbReference type="SUPFAM" id="SSF81383">
    <property type="entry name" value="F-box domain"/>
    <property type="match status" value="1"/>
</dbReference>
<dbReference type="GO" id="GO:0003677">
    <property type="term" value="F:DNA binding"/>
    <property type="evidence" value="ECO:0007669"/>
    <property type="project" value="InterPro"/>
</dbReference>
<feature type="domain" description="Hemimethylated DNA-binding" evidence="1">
    <location>
        <begin position="434"/>
        <end position="534"/>
    </location>
</feature>
<dbReference type="Pfam" id="PF08755">
    <property type="entry name" value="YccV-like"/>
    <property type="match status" value="1"/>
</dbReference>
<dbReference type="Gene3D" id="2.30.30.390">
    <property type="entry name" value="Hemimethylated DNA-binding domain"/>
    <property type="match status" value="1"/>
</dbReference>
<evidence type="ECO:0000259" key="1">
    <source>
        <dbReference type="SMART" id="SM00992"/>
    </source>
</evidence>
<proteinExistence type="predicted"/>
<dbReference type="InterPro" id="IPR032698">
    <property type="entry name" value="SirB1_N"/>
</dbReference>
<dbReference type="OMA" id="KQPFYNV"/>
<dbReference type="GeneTree" id="ENSGT00390000005653"/>
<dbReference type="FunCoup" id="F7B5M3">
    <property type="interactions" value="5"/>
</dbReference>
<reference evidence="3" key="1">
    <citation type="journal article" date="2002" name="Science">
        <title>The draft genome of Ciona intestinalis: insights into chordate and vertebrate origins.</title>
        <authorList>
            <person name="Dehal P."/>
            <person name="Satou Y."/>
            <person name="Campbell R.K."/>
            <person name="Chapman J."/>
            <person name="Degnan B."/>
            <person name="De Tomaso A."/>
            <person name="Davidson B."/>
            <person name="Di Gregorio A."/>
            <person name="Gelpke M."/>
            <person name="Goodstein D.M."/>
            <person name="Harafuji N."/>
            <person name="Hastings K.E."/>
            <person name="Ho I."/>
            <person name="Hotta K."/>
            <person name="Huang W."/>
            <person name="Kawashima T."/>
            <person name="Lemaire P."/>
            <person name="Martinez D."/>
            <person name="Meinertzhagen I.A."/>
            <person name="Necula S."/>
            <person name="Nonaka M."/>
            <person name="Putnam N."/>
            <person name="Rash S."/>
            <person name="Saiga H."/>
            <person name="Satake M."/>
            <person name="Terry A."/>
            <person name="Yamada L."/>
            <person name="Wang H.G."/>
            <person name="Awazu S."/>
            <person name="Azumi K."/>
            <person name="Boore J."/>
            <person name="Branno M."/>
            <person name="Chin-Bow S."/>
            <person name="DeSantis R."/>
            <person name="Doyle S."/>
            <person name="Francino P."/>
            <person name="Keys D.N."/>
            <person name="Haga S."/>
            <person name="Hayashi H."/>
            <person name="Hino K."/>
            <person name="Imai K.S."/>
            <person name="Inaba K."/>
            <person name="Kano S."/>
            <person name="Kobayashi K."/>
            <person name="Kobayashi M."/>
            <person name="Lee B.I."/>
            <person name="Makabe K.W."/>
            <person name="Manohar C."/>
            <person name="Matassi G."/>
            <person name="Medina M."/>
            <person name="Mochizuki Y."/>
            <person name="Mount S."/>
            <person name="Morishita T."/>
            <person name="Miura S."/>
            <person name="Nakayama A."/>
            <person name="Nishizaka S."/>
            <person name="Nomoto H."/>
            <person name="Ohta F."/>
            <person name="Oishi K."/>
            <person name="Rigoutsos I."/>
            <person name="Sano M."/>
            <person name="Sasaki A."/>
            <person name="Sasakura Y."/>
            <person name="Shoguchi E."/>
            <person name="Shin-i T."/>
            <person name="Spagnuolo A."/>
            <person name="Stainier D."/>
            <person name="Suzuki M.M."/>
            <person name="Tassy O."/>
            <person name="Takatori N."/>
            <person name="Tokuoka M."/>
            <person name="Yagi K."/>
            <person name="Yoshizaki F."/>
            <person name="Wada S."/>
            <person name="Zhang C."/>
            <person name="Hyatt P.D."/>
            <person name="Larimer F."/>
            <person name="Detter C."/>
            <person name="Doggett N."/>
            <person name="Glavina T."/>
            <person name="Hawkins T."/>
            <person name="Richardson P."/>
            <person name="Lucas S."/>
            <person name="Kohara Y."/>
            <person name="Levine M."/>
            <person name="Satoh N."/>
            <person name="Rokhsar D.S."/>
        </authorList>
    </citation>
    <scope>NUCLEOTIDE SEQUENCE [LARGE SCALE GENOMIC DNA]</scope>
</reference>
<evidence type="ECO:0000313" key="3">
    <source>
        <dbReference type="Proteomes" id="UP000008144"/>
    </source>
</evidence>
<dbReference type="NCBIfam" id="TIGR02097">
    <property type="entry name" value="yccV"/>
    <property type="match status" value="1"/>
</dbReference>
<dbReference type="Ensembl" id="ENSCINT00000008653.3">
    <property type="protein sequence ID" value="ENSCINP00000008653.3"/>
    <property type="gene ID" value="ENSCING00000004182.3"/>
</dbReference>
<dbReference type="InParanoid" id="F7B5M3"/>
<dbReference type="STRING" id="7719.ENSCINP00000008653"/>
<keyword evidence="3" id="KW-1185">Reference proteome</keyword>
<accession>F7B5M3</accession>
<dbReference type="HOGENOM" id="CLU_498104_0_0_1"/>
<evidence type="ECO:0000313" key="2">
    <source>
        <dbReference type="Ensembl" id="ENSCINP00000008653.3"/>
    </source>
</evidence>
<dbReference type="PANTHER" id="PTHR31350">
    <property type="entry name" value="SI:DKEY-261L7.2"/>
    <property type="match status" value="1"/>
</dbReference>
<name>F7B5M3_CIOIN</name>
<dbReference type="Pfam" id="PF13369">
    <property type="entry name" value="Transglut_core2"/>
    <property type="match status" value="1"/>
</dbReference>
<organism evidence="2 3">
    <name type="scientific">Ciona intestinalis</name>
    <name type="common">Transparent sea squirt</name>
    <name type="synonym">Ascidia intestinalis</name>
    <dbReference type="NCBI Taxonomy" id="7719"/>
    <lineage>
        <taxon>Eukaryota</taxon>
        <taxon>Metazoa</taxon>
        <taxon>Chordata</taxon>
        <taxon>Tunicata</taxon>
        <taxon>Ascidiacea</taxon>
        <taxon>Phlebobranchia</taxon>
        <taxon>Cionidae</taxon>
        <taxon>Ciona</taxon>
    </lineage>
</organism>
<dbReference type="InterPro" id="IPR011722">
    <property type="entry name" value="Hemimethylated_DNA-bd_dom"/>
</dbReference>
<protein>
    <recommendedName>
        <fullName evidence="1">Hemimethylated DNA-binding domain-containing protein</fullName>
    </recommendedName>
</protein>
<dbReference type="AlphaFoldDB" id="F7B5M3"/>
<sequence length="556" mass="63846">MPEHLVEDVMTCGFLGTKDVLNLGSTCKKLWGISKRNLVWKKLFKLKFPYLLNKSLVITDGSNTLVGNHWMDVYHQTNLIIKALNEISTTHNTNLQLDDEDFETLLNYSKQFTFKLVLCILRCLVDKPRDLTTTYYANKALVYLKCCSLTEEIKQLVETPDPSMTLLMQGAMLVSDWFKVQTDIDQSEVKDFIRTSAQLIRDRSCDLTLLQAANHIFQQNFSGNQQNYYDISNSFIDDVIKTQRGIPITLCLIFREISSHVGLNLHPVACPSHFLLRMTNPGGHKFIDVFNDGKVQTFEELGLKEELLKTTTNVEVLSRICRNINAHSKYNNTTDPSLAERVLNLSVLLEPTSEIFTSNFQNRAERLKFLFRINKNLHTMLEDNTLVGEEFRGVAGIASRDRSTNIIKHQIKNEGKEKNSENKIQIRSADENARVMFSVGTVTRHLKYGYVCVVRGWDNYCDMSVRWQRLMGIPQLNDGATQPYYNVLVHEDGSERYAAQENLEVLKGGLAVEHEEIGKYFQSIKHDDGKIYYEPNQQLKLEYPEDMAHTITLCQQ</sequence>
<dbReference type="InterPro" id="IPR036623">
    <property type="entry name" value="Hemimethylated_DNA-bd_sf"/>
</dbReference>